<proteinExistence type="predicted"/>
<keyword evidence="3" id="KW-1185">Reference proteome</keyword>
<dbReference type="Proteomes" id="UP001497623">
    <property type="component" value="Unassembled WGS sequence"/>
</dbReference>
<comment type="caution">
    <text evidence="2">The sequence shown here is derived from an EMBL/GenBank/DDBJ whole genome shotgun (WGS) entry which is preliminary data.</text>
</comment>
<evidence type="ECO:0000313" key="2">
    <source>
        <dbReference type="EMBL" id="CAL4139578.1"/>
    </source>
</evidence>
<dbReference type="EMBL" id="CAXKWB010031475">
    <property type="protein sequence ID" value="CAL4139578.1"/>
    <property type="molecule type" value="Genomic_DNA"/>
</dbReference>
<accession>A0AAV2RVI6</accession>
<feature type="compositionally biased region" description="Basic and acidic residues" evidence="1">
    <location>
        <begin position="115"/>
        <end position="126"/>
    </location>
</feature>
<evidence type="ECO:0000256" key="1">
    <source>
        <dbReference type="SAM" id="MobiDB-lite"/>
    </source>
</evidence>
<organism evidence="2 3">
    <name type="scientific">Meganyctiphanes norvegica</name>
    <name type="common">Northern krill</name>
    <name type="synonym">Thysanopoda norvegica</name>
    <dbReference type="NCBI Taxonomy" id="48144"/>
    <lineage>
        <taxon>Eukaryota</taxon>
        <taxon>Metazoa</taxon>
        <taxon>Ecdysozoa</taxon>
        <taxon>Arthropoda</taxon>
        <taxon>Crustacea</taxon>
        <taxon>Multicrustacea</taxon>
        <taxon>Malacostraca</taxon>
        <taxon>Eumalacostraca</taxon>
        <taxon>Eucarida</taxon>
        <taxon>Euphausiacea</taxon>
        <taxon>Euphausiidae</taxon>
        <taxon>Meganyctiphanes</taxon>
    </lineage>
</organism>
<gene>
    <name evidence="2" type="ORF">MNOR_LOCUS28468</name>
</gene>
<protein>
    <submittedName>
        <fullName evidence="2">Uncharacterized protein</fullName>
    </submittedName>
</protein>
<evidence type="ECO:0000313" key="3">
    <source>
        <dbReference type="Proteomes" id="UP001497623"/>
    </source>
</evidence>
<name>A0AAV2RVI6_MEGNR</name>
<reference evidence="2 3" key="1">
    <citation type="submission" date="2024-05" db="EMBL/GenBank/DDBJ databases">
        <authorList>
            <person name="Wallberg A."/>
        </authorList>
    </citation>
    <scope>NUCLEOTIDE SEQUENCE [LARGE SCALE GENOMIC DNA]</scope>
</reference>
<dbReference type="AlphaFoldDB" id="A0AAV2RVI6"/>
<sequence>MQVGGDSRCGAASMGLALNVTSVKYLNLGEETEFGWHLSILNKTKETKCQYNSKKSFDMDNFCTSRFDEDMERMKIDIRRIKANCINIKPVNRTKENIKNLNLPSKPLGSMNESNIKDSESEKESKNVNTGNDPDAANELPFPISTIQEEDLLSDADFASILSDDVSRDSGFGTREHSENPSGGPLSLLEELQAVSPDFINMIEESLDLQINRPNLYQGMNSFDDNNVFGDLDEFKGTVESTQCNKSRNNTINSAAELTEETIKKGFNLFDIFDARNSLRSTIKLKQTFKDKENISKMKPPKLANLKYPTWHRRFDSKHRPISLAQLKTLTQQESSIEKEDVLKELPTIHRTKRYQYICKTQVSTDDNVNAYDINPEDYKRRKRLRDLWHSCDRLEAMALRGGPGSKGIPEVMQLVETLSTLDDRIQSLSCELSTLSLQARDHQQSFGLLDNWVSNVMNSAKNTEKHLTQVWHLQRLMDTLEDRVHKDWWLSVDPDYHDKDESYIV</sequence>
<feature type="region of interest" description="Disordered" evidence="1">
    <location>
        <begin position="98"/>
        <end position="140"/>
    </location>
</feature>